<dbReference type="InterPro" id="IPR019575">
    <property type="entry name" value="Nuop51_4Fe4S-bd"/>
</dbReference>
<evidence type="ECO:0000256" key="1">
    <source>
        <dbReference type="ARBA" id="ARBA00007523"/>
    </source>
</evidence>
<evidence type="ECO:0000256" key="4">
    <source>
        <dbReference type="ARBA" id="ARBA00023004"/>
    </source>
</evidence>
<dbReference type="GO" id="GO:0010181">
    <property type="term" value="F:FMN binding"/>
    <property type="evidence" value="ECO:0007669"/>
    <property type="project" value="InterPro"/>
</dbReference>
<dbReference type="Gene3D" id="3.40.50.11540">
    <property type="entry name" value="NADH-ubiquinone oxidoreductase 51kDa subunit"/>
    <property type="match status" value="1"/>
</dbReference>
<proteinExistence type="inferred from homology"/>
<evidence type="ECO:0000313" key="7">
    <source>
        <dbReference type="EMBL" id="BAJ63808.1"/>
    </source>
</evidence>
<dbReference type="InParanoid" id="E8N5U4"/>
<dbReference type="FunFam" id="3.40.50.11540:FF:000001">
    <property type="entry name" value="NADH dehydrogenase [ubiquinone] flavoprotein 1, mitochondrial"/>
    <property type="match status" value="1"/>
</dbReference>
<keyword evidence="8" id="KW-1185">Reference proteome</keyword>
<dbReference type="Gene3D" id="1.20.1440.230">
    <property type="entry name" value="NADH-ubiquinone oxidoreductase 51kDa subunit, iron-sulphur binding domain"/>
    <property type="match status" value="1"/>
</dbReference>
<dbReference type="InterPro" id="IPR001949">
    <property type="entry name" value="NADH-UbQ_OxRdtase_51kDa_CS"/>
</dbReference>
<dbReference type="Gene3D" id="6.10.250.1450">
    <property type="match status" value="1"/>
</dbReference>
<dbReference type="SUPFAM" id="SSF52833">
    <property type="entry name" value="Thioredoxin-like"/>
    <property type="match status" value="1"/>
</dbReference>
<dbReference type="SUPFAM" id="SSF142019">
    <property type="entry name" value="Nqo1 FMN-binding domain-like"/>
    <property type="match status" value="1"/>
</dbReference>
<dbReference type="Gene3D" id="3.40.30.10">
    <property type="entry name" value="Glutaredoxin"/>
    <property type="match status" value="1"/>
</dbReference>
<dbReference type="NCBIfam" id="NF010120">
    <property type="entry name" value="PRK13596.1"/>
    <property type="match status" value="1"/>
</dbReference>
<comment type="similarity">
    <text evidence="1">Belongs to the complex I 51 kDa subunit family.</text>
</comment>
<dbReference type="RefSeq" id="WP_013560186.1">
    <property type="nucleotide sequence ID" value="NC_014960.1"/>
</dbReference>
<dbReference type="InterPro" id="IPR037225">
    <property type="entry name" value="Nuo51_FMN-bd_sf"/>
</dbReference>
<dbReference type="EMBL" id="AP012029">
    <property type="protein sequence ID" value="BAJ63808.1"/>
    <property type="molecule type" value="Genomic_DNA"/>
</dbReference>
<dbReference type="Pfam" id="PF01512">
    <property type="entry name" value="Complex1_51K"/>
    <property type="match status" value="1"/>
</dbReference>
<dbReference type="GO" id="GO:0046872">
    <property type="term" value="F:metal ion binding"/>
    <property type="evidence" value="ECO:0007669"/>
    <property type="project" value="UniProtKB-KW"/>
</dbReference>
<dbReference type="Proteomes" id="UP000008922">
    <property type="component" value="Chromosome"/>
</dbReference>
<evidence type="ECO:0000313" key="8">
    <source>
        <dbReference type="Proteomes" id="UP000008922"/>
    </source>
</evidence>
<dbReference type="Gene3D" id="3.10.20.600">
    <property type="match status" value="1"/>
</dbReference>
<organism evidence="7 8">
    <name type="scientific">Anaerolinea thermophila (strain DSM 14523 / JCM 11388 / NBRC 100420 / UNI-1)</name>
    <dbReference type="NCBI Taxonomy" id="926569"/>
    <lineage>
        <taxon>Bacteria</taxon>
        <taxon>Bacillati</taxon>
        <taxon>Chloroflexota</taxon>
        <taxon>Anaerolineae</taxon>
        <taxon>Anaerolineales</taxon>
        <taxon>Anaerolineaceae</taxon>
        <taxon>Anaerolinea</taxon>
    </lineage>
</organism>
<evidence type="ECO:0000256" key="5">
    <source>
        <dbReference type="ARBA" id="ARBA00023014"/>
    </source>
</evidence>
<dbReference type="PROSITE" id="PS00644">
    <property type="entry name" value="COMPLEX1_51K_1"/>
    <property type="match status" value="1"/>
</dbReference>
<dbReference type="FunFam" id="1.20.1440.230:FF:000001">
    <property type="entry name" value="Mitochondrial NADH dehydrogenase flavoprotein 1"/>
    <property type="match status" value="1"/>
</dbReference>
<dbReference type="HOGENOM" id="CLU_014881_3_2_0"/>
<protein>
    <submittedName>
        <fullName evidence="7">NADH dehydrogenase</fullName>
    </submittedName>
</protein>
<gene>
    <name evidence="7" type="ordered locus">ANT_17820</name>
</gene>
<keyword evidence="3" id="KW-0479">Metal-binding</keyword>
<dbReference type="GO" id="GO:0051539">
    <property type="term" value="F:4 iron, 4 sulfur cluster binding"/>
    <property type="evidence" value="ECO:0007669"/>
    <property type="project" value="UniProtKB-KW"/>
</dbReference>
<keyword evidence="4" id="KW-0408">Iron</keyword>
<dbReference type="InterPro" id="IPR019554">
    <property type="entry name" value="Soluble_ligand-bd"/>
</dbReference>
<dbReference type="CDD" id="cd02980">
    <property type="entry name" value="TRX_Fd_family"/>
    <property type="match status" value="1"/>
</dbReference>
<evidence type="ECO:0000256" key="2">
    <source>
        <dbReference type="ARBA" id="ARBA00022485"/>
    </source>
</evidence>
<reference evidence="7 8" key="1">
    <citation type="submission" date="2010-12" db="EMBL/GenBank/DDBJ databases">
        <title>Whole genome sequence of Anaerolinea thermophila UNI-1.</title>
        <authorList>
            <person name="Narita-Yamada S."/>
            <person name="Kishi E."/>
            <person name="Watanabe Y."/>
            <person name="Takasaki K."/>
            <person name="Ankai A."/>
            <person name="Oguchi A."/>
            <person name="Fukui S."/>
            <person name="Takahashi M."/>
            <person name="Yashiro I."/>
            <person name="Hosoyama A."/>
            <person name="Sekiguchi Y."/>
            <person name="Hanada S."/>
            <person name="Fujita N."/>
        </authorList>
    </citation>
    <scope>NUCLEOTIDE SEQUENCE [LARGE SCALE GENOMIC DNA]</scope>
    <source>
        <strain evidence="8">DSM 14523 / JCM 11388 / NBRC 100420 / UNI-1</strain>
    </source>
</reference>
<dbReference type="PANTHER" id="PTHR43578:SF3">
    <property type="entry name" value="NADH-QUINONE OXIDOREDUCTASE SUBUNIT F"/>
    <property type="match status" value="1"/>
</dbReference>
<dbReference type="InterPro" id="IPR011538">
    <property type="entry name" value="Nuo51_FMN-bd"/>
</dbReference>
<dbReference type="SMART" id="SM00928">
    <property type="entry name" value="NADH_4Fe-4S"/>
    <property type="match status" value="1"/>
</dbReference>
<dbReference type="InterPro" id="IPR037207">
    <property type="entry name" value="Nuop51_4Fe4S-bd_sf"/>
</dbReference>
<dbReference type="STRING" id="926569.ANT_17820"/>
<dbReference type="SUPFAM" id="SSF140490">
    <property type="entry name" value="Nqo1C-terminal domain-like"/>
    <property type="match status" value="1"/>
</dbReference>
<dbReference type="Pfam" id="PF10531">
    <property type="entry name" value="SLBB"/>
    <property type="match status" value="1"/>
</dbReference>
<dbReference type="eggNOG" id="COG1894">
    <property type="taxonomic scope" value="Bacteria"/>
</dbReference>
<accession>E8N5U4</accession>
<dbReference type="PROSITE" id="PS00645">
    <property type="entry name" value="COMPLEX1_51K_2"/>
    <property type="match status" value="1"/>
</dbReference>
<dbReference type="PANTHER" id="PTHR43578">
    <property type="entry name" value="NADH-QUINONE OXIDOREDUCTASE SUBUNIT F"/>
    <property type="match status" value="1"/>
</dbReference>
<keyword evidence="2" id="KW-0004">4Fe-4S</keyword>
<dbReference type="Pfam" id="PF10589">
    <property type="entry name" value="NADH_4Fe-4S"/>
    <property type="match status" value="1"/>
</dbReference>
<evidence type="ECO:0000256" key="3">
    <source>
        <dbReference type="ARBA" id="ARBA00022723"/>
    </source>
</evidence>
<dbReference type="GO" id="GO:0008137">
    <property type="term" value="F:NADH dehydrogenase (ubiquinone) activity"/>
    <property type="evidence" value="ECO:0007669"/>
    <property type="project" value="InterPro"/>
</dbReference>
<evidence type="ECO:0000259" key="6">
    <source>
        <dbReference type="SMART" id="SM00928"/>
    </source>
</evidence>
<feature type="domain" description="NADH-ubiquinone oxidoreductase 51kDa subunit iron-sulphur binding" evidence="6">
    <location>
        <begin position="441"/>
        <end position="486"/>
    </location>
</feature>
<sequence length="548" mass="59815">MKIYRSMVLISSDPKSMLYGAEEVFQRFQKEIEDRGLQDEVQVSMVGDLGRHEVHPIVIVYPEAVLYGPVKVENVPQIVEEHLYKGRIVPELQLSAQELSGRIAWLTARKGTLPAEQRIVLERAGVIDPANIEDYILHDGYAALGKVLTSMKPEEVIAEVQKSGLKGRGGAGFPTGLKWSFVAKAPGTKKYVICNADESEPGTFKDRVILEGDPHAILEAMAIAGYAVGADEGYIYVRGEYALAQERLAIAIAQAKEYGFLGKNIFGTEFNFEIHVHSGAGAYICGEETALIESIEGKRGEPRARPPYPTTHGLWGKPTLVNNVETLANIPPILRNGAEWYRKFGTPSSPGTKVYTILGNVNNTGLIEVPMGITLREVIAIYGRGMKNGRTFKLAQTGGSSGSVIPASLQDTPMDFESYNKAGVSLGSGALLICDEDTCVVDLAKVLMNFFRRESCGKCTPCRIGTYRAYQILQRISEGQGVLKDLDELLSLSENLVNLSNCGLGQTAATPIKDILKYFRAEVEAHIRLGVCPTGVCTMLPEKTPQET</sequence>
<dbReference type="SUPFAM" id="SSF142984">
    <property type="entry name" value="Nqo1 middle domain-like"/>
    <property type="match status" value="1"/>
</dbReference>
<keyword evidence="5" id="KW-0411">Iron-sulfur</keyword>
<dbReference type="InterPro" id="IPR036249">
    <property type="entry name" value="Thioredoxin-like_sf"/>
</dbReference>
<name>E8N5U4_ANATU</name>
<dbReference type="AlphaFoldDB" id="E8N5U4"/>
<dbReference type="KEGG" id="atm:ANT_17820"/>